<organism evidence="4 5">
    <name type="scientific">Almyronema epifaneia S1</name>
    <dbReference type="NCBI Taxonomy" id="2991925"/>
    <lineage>
        <taxon>Bacteria</taxon>
        <taxon>Bacillati</taxon>
        <taxon>Cyanobacteriota</taxon>
        <taxon>Cyanophyceae</taxon>
        <taxon>Nodosilineales</taxon>
        <taxon>Nodosilineaceae</taxon>
        <taxon>Almyronema</taxon>
        <taxon>Almyronema epifaneia</taxon>
    </lineage>
</organism>
<feature type="domain" description="Telomere resolvase ResT/TelK catalytic" evidence="3">
    <location>
        <begin position="157"/>
        <end position="348"/>
    </location>
</feature>
<feature type="compositionally biased region" description="Low complexity" evidence="2">
    <location>
        <begin position="463"/>
        <end position="481"/>
    </location>
</feature>
<feature type="region of interest" description="Disordered" evidence="2">
    <location>
        <begin position="644"/>
        <end position="665"/>
    </location>
</feature>
<keyword evidence="5" id="KW-1185">Reference proteome</keyword>
<keyword evidence="1" id="KW-0175">Coiled coil</keyword>
<dbReference type="Proteomes" id="UP001600165">
    <property type="component" value="Unassembled WGS sequence"/>
</dbReference>
<evidence type="ECO:0000259" key="3">
    <source>
        <dbReference type="Pfam" id="PF16684"/>
    </source>
</evidence>
<dbReference type="InterPro" id="IPR032047">
    <property type="entry name" value="ResT/TelK_cat"/>
</dbReference>
<dbReference type="Pfam" id="PF16684">
    <property type="entry name" value="ResT-TelK_cat"/>
    <property type="match status" value="1"/>
</dbReference>
<protein>
    <submittedName>
        <fullName evidence="4">Protelomerase family protein</fullName>
    </submittedName>
</protein>
<dbReference type="RefSeq" id="WP_377967286.1">
    <property type="nucleotide sequence ID" value="NZ_JBHZOL010000097.1"/>
</dbReference>
<evidence type="ECO:0000313" key="4">
    <source>
        <dbReference type="EMBL" id="MFE4107999.1"/>
    </source>
</evidence>
<sequence>MSLATRHDLTRSEIVDRFRQRIQAERRIRLSRDELGQLALHFLERLIQLQQQGQDSEAAIAALAAAEIALLEEGYPQQSISSQYLSTYRKLIGDAIASGQLLLTEQNSYLKPWQKLDGSDAGLSREHYALKHLKYDLATYQTLRQSTTANNNKRQDNLQVIPLQRYLDQVMQLLQQDDERLLAIAIAALTGRRHTEVISKGVFEQTPYPYALHFSGQQKKAESLSFDILTLVPAQTVLAAIERFRSLAAIAPLVAASAGHDDPRIDAFNTRVNRQVRKYFQETGIVPVPDGFKSVSIHRLRGIYGAIAIHYFCPEWKHEHRFLQHYLGHVVEGTITPNSRATDHYFHYRLAKADGSLITVRGLKIPANGLPPLPEAADNRSMEVQAMTATGQEKTATAIAAKKAAQLAQARGLADVDADTLESWKRQRGINNRFWSLRDRYGISFDFKTSTWLDLWQGATTQAAKTAAPSPTSSTASTASSRPEADRHQRQPQPPSTRQSNQPSAQESPLTQADLASLQRWAAQQGLSPASPAEALRTLLNQAQPAPPPEPPGAETLAAIAHQASTMAWLTQEVETLRTENSQLKTQLQQASTDSAQVQRLTQQLTTLQQEKAQLQQQLQQFEAIRQALLGGIDPVSPPVVVTSTPPLPASPPPATRTGRGRKAGSAKERAKAIFETIALWNQQHPEAAWAVNASLLEREFGINRKAAKDFEAERQPEIDRLHQLAAIENPSTHNRGKDVEVLKAFVQKHLEPE</sequence>
<evidence type="ECO:0000313" key="5">
    <source>
        <dbReference type="Proteomes" id="UP001600165"/>
    </source>
</evidence>
<name>A0ABW6IJ12_9CYAN</name>
<dbReference type="EMBL" id="JBHZOL010000097">
    <property type="protein sequence ID" value="MFE4107999.1"/>
    <property type="molecule type" value="Genomic_DNA"/>
</dbReference>
<feature type="coiled-coil region" evidence="1">
    <location>
        <begin position="567"/>
        <end position="628"/>
    </location>
</feature>
<dbReference type="InterPro" id="IPR038280">
    <property type="entry name" value="ResT/TelK_cat_sf"/>
</dbReference>
<feature type="compositionally biased region" description="Pro residues" evidence="2">
    <location>
        <begin position="646"/>
        <end position="655"/>
    </location>
</feature>
<evidence type="ECO:0000256" key="2">
    <source>
        <dbReference type="SAM" id="MobiDB-lite"/>
    </source>
</evidence>
<accession>A0ABW6IJ12</accession>
<evidence type="ECO:0000256" key="1">
    <source>
        <dbReference type="SAM" id="Coils"/>
    </source>
</evidence>
<comment type="caution">
    <text evidence="4">The sequence shown here is derived from an EMBL/GenBank/DDBJ whole genome shotgun (WGS) entry which is preliminary data.</text>
</comment>
<reference evidence="4 5" key="1">
    <citation type="submission" date="2024-10" db="EMBL/GenBank/DDBJ databases">
        <authorList>
            <person name="Ratan Roy A."/>
            <person name="Morales Sandoval P.H."/>
            <person name="De Los Santos Villalobos S."/>
            <person name="Chakraborty S."/>
            <person name="Mukherjee J."/>
        </authorList>
    </citation>
    <scope>NUCLEOTIDE SEQUENCE [LARGE SCALE GENOMIC DNA]</scope>
    <source>
        <strain evidence="4 5">S1</strain>
    </source>
</reference>
<dbReference type="Gene3D" id="1.10.443.30">
    <property type="entry name" value="Telomere resolvase"/>
    <property type="match status" value="1"/>
</dbReference>
<proteinExistence type="predicted"/>
<feature type="region of interest" description="Disordered" evidence="2">
    <location>
        <begin position="463"/>
        <end position="511"/>
    </location>
</feature>
<gene>
    <name evidence="4" type="ORF">ACFVKH_17070</name>
</gene>